<protein>
    <submittedName>
        <fullName evidence="1">Four helix bundle protein</fullName>
    </submittedName>
</protein>
<dbReference type="InterPro" id="IPR036583">
    <property type="entry name" value="23S_rRNA_IVS_sf"/>
</dbReference>
<dbReference type="InterPro" id="IPR012657">
    <property type="entry name" value="23S_rRNA-intervening_sequence"/>
</dbReference>
<dbReference type="RefSeq" id="WP_301191623.1">
    <property type="nucleotide sequence ID" value="NZ_JAPDPJ010000043.1"/>
</dbReference>
<keyword evidence="2" id="KW-1185">Reference proteome</keyword>
<accession>A0AAE3M6Q8</accession>
<dbReference type="AlphaFoldDB" id="A0AAE3M6Q8"/>
<dbReference type="Gene3D" id="1.20.1440.60">
    <property type="entry name" value="23S rRNA-intervening sequence"/>
    <property type="match status" value="1"/>
</dbReference>
<dbReference type="PANTHER" id="PTHR38471">
    <property type="entry name" value="FOUR HELIX BUNDLE PROTEIN"/>
    <property type="match status" value="1"/>
</dbReference>
<evidence type="ECO:0000313" key="1">
    <source>
        <dbReference type="EMBL" id="MCW3788062.1"/>
    </source>
</evidence>
<dbReference type="NCBIfam" id="TIGR02436">
    <property type="entry name" value="four helix bundle protein"/>
    <property type="match status" value="1"/>
</dbReference>
<dbReference type="SUPFAM" id="SSF158446">
    <property type="entry name" value="IVS-encoded protein-like"/>
    <property type="match status" value="1"/>
</dbReference>
<comment type="caution">
    <text evidence="1">The sequence shown here is derived from an EMBL/GenBank/DDBJ whole genome shotgun (WGS) entry which is preliminary data.</text>
</comment>
<dbReference type="EMBL" id="JAPDPJ010000043">
    <property type="protein sequence ID" value="MCW3788062.1"/>
    <property type="molecule type" value="Genomic_DNA"/>
</dbReference>
<dbReference type="PANTHER" id="PTHR38471:SF2">
    <property type="entry name" value="FOUR HELIX BUNDLE PROTEIN"/>
    <property type="match status" value="1"/>
</dbReference>
<dbReference type="Proteomes" id="UP001209229">
    <property type="component" value="Unassembled WGS sequence"/>
</dbReference>
<name>A0AAE3M6Q8_9BACT</name>
<sequence length="116" mass="13500">MHNFRELKVWQKGRILVKEIYLLTLNFPKAETFGLTDQMRRASVSIPANIAEGSGRKSNKDFKRFLEYAYGSALELETHIYLSYDVNYIDEPTLNNFLKIIHEIEKMITGLDNSIN</sequence>
<reference evidence="1" key="1">
    <citation type="submission" date="2022-10" db="EMBL/GenBank/DDBJ databases">
        <authorList>
            <person name="Yu W.X."/>
        </authorList>
    </citation>
    <scope>NUCLEOTIDE SEQUENCE</scope>
    <source>
        <strain evidence="1">AAT</strain>
    </source>
</reference>
<proteinExistence type="predicted"/>
<organism evidence="1 2">
    <name type="scientific">Plebeiibacterium sediminum</name>
    <dbReference type="NCBI Taxonomy" id="2992112"/>
    <lineage>
        <taxon>Bacteria</taxon>
        <taxon>Pseudomonadati</taxon>
        <taxon>Bacteroidota</taxon>
        <taxon>Bacteroidia</taxon>
        <taxon>Marinilabiliales</taxon>
        <taxon>Marinilabiliaceae</taxon>
        <taxon>Plebeiibacterium</taxon>
    </lineage>
</organism>
<dbReference type="CDD" id="cd16377">
    <property type="entry name" value="23S_rRNA_IVP_like"/>
    <property type="match status" value="1"/>
</dbReference>
<evidence type="ECO:0000313" key="2">
    <source>
        <dbReference type="Proteomes" id="UP001209229"/>
    </source>
</evidence>
<gene>
    <name evidence="1" type="ORF">OM075_16415</name>
</gene>
<dbReference type="Pfam" id="PF05635">
    <property type="entry name" value="23S_rRNA_IVP"/>
    <property type="match status" value="1"/>
</dbReference>